<evidence type="ECO:0000259" key="6">
    <source>
        <dbReference type="Pfam" id="PF01243"/>
    </source>
</evidence>
<name>A0A921JYJ4_9ACTN</name>
<dbReference type="PANTHER" id="PTHR10851:SF0">
    <property type="entry name" value="PYRIDOXINE-5'-PHOSPHATE OXIDASE"/>
    <property type="match status" value="1"/>
</dbReference>
<gene>
    <name evidence="8" type="ORF">K8V11_09680</name>
</gene>
<reference evidence="8" key="2">
    <citation type="submission" date="2021-09" db="EMBL/GenBank/DDBJ databases">
        <authorList>
            <person name="Gilroy R."/>
        </authorList>
    </citation>
    <scope>NUCLEOTIDE SEQUENCE</scope>
    <source>
        <strain evidence="8">ChiGjej1B1-18357</strain>
    </source>
</reference>
<evidence type="ECO:0000256" key="5">
    <source>
        <dbReference type="PIRSR" id="PIRSR000190-2"/>
    </source>
</evidence>
<dbReference type="InterPro" id="IPR012349">
    <property type="entry name" value="Split_barrel_FMN-bd"/>
</dbReference>
<feature type="domain" description="Pyridoxine 5'-phosphate oxidase dimerisation C-terminal" evidence="7">
    <location>
        <begin position="195"/>
        <end position="212"/>
    </location>
</feature>
<feature type="binding site" evidence="5">
    <location>
        <position position="100"/>
    </location>
    <ligand>
        <name>FMN</name>
        <dbReference type="ChEBI" id="CHEBI:58210"/>
    </ligand>
</feature>
<dbReference type="EC" id="1.4.3.5" evidence="8"/>
<dbReference type="EMBL" id="DYXM01000185">
    <property type="protein sequence ID" value="HJE91264.1"/>
    <property type="molecule type" value="Genomic_DNA"/>
</dbReference>
<dbReference type="AlphaFoldDB" id="A0A921JYJ4"/>
<dbReference type="NCBIfam" id="NF004231">
    <property type="entry name" value="PRK05679.1"/>
    <property type="match status" value="1"/>
</dbReference>
<dbReference type="Pfam" id="PF01243">
    <property type="entry name" value="PNPOx_N"/>
    <property type="match status" value="1"/>
</dbReference>
<feature type="binding site" evidence="5">
    <location>
        <begin position="158"/>
        <end position="159"/>
    </location>
    <ligand>
        <name>FMN</name>
        <dbReference type="ChEBI" id="CHEBI:58210"/>
    </ligand>
</feature>
<dbReference type="PIRSF" id="PIRSF000190">
    <property type="entry name" value="Pyd_amn-ph_oxd"/>
    <property type="match status" value="1"/>
</dbReference>
<comment type="similarity">
    <text evidence="1">Belongs to the pyridoxamine 5'-phosphate oxidase family.</text>
</comment>
<reference evidence="8" key="1">
    <citation type="journal article" date="2021" name="PeerJ">
        <title>Extensive microbial diversity within the chicken gut microbiome revealed by metagenomics and culture.</title>
        <authorList>
            <person name="Gilroy R."/>
            <person name="Ravi A."/>
            <person name="Getino M."/>
            <person name="Pursley I."/>
            <person name="Horton D.L."/>
            <person name="Alikhan N.F."/>
            <person name="Baker D."/>
            <person name="Gharbi K."/>
            <person name="Hall N."/>
            <person name="Watson M."/>
            <person name="Adriaenssens E.M."/>
            <person name="Foster-Nyarko E."/>
            <person name="Jarju S."/>
            <person name="Secka A."/>
            <person name="Antonio M."/>
            <person name="Oren A."/>
            <person name="Chaudhuri R.R."/>
            <person name="La Ragione R."/>
            <person name="Hildebrand F."/>
            <person name="Pallen M.J."/>
        </authorList>
    </citation>
    <scope>NUCLEOTIDE SEQUENCE</scope>
    <source>
        <strain evidence="8">ChiGjej1B1-18357</strain>
    </source>
</reference>
<evidence type="ECO:0000256" key="3">
    <source>
        <dbReference type="ARBA" id="ARBA00022643"/>
    </source>
</evidence>
<evidence type="ECO:0000259" key="7">
    <source>
        <dbReference type="Pfam" id="PF10590"/>
    </source>
</evidence>
<dbReference type="InterPro" id="IPR000659">
    <property type="entry name" value="Pyridox_Oxase"/>
</dbReference>
<feature type="domain" description="Pyridoxamine 5'-phosphate oxidase N-terminal" evidence="6">
    <location>
        <begin position="50"/>
        <end position="161"/>
    </location>
</feature>
<evidence type="ECO:0000313" key="8">
    <source>
        <dbReference type="EMBL" id="HJE91264.1"/>
    </source>
</evidence>
<dbReference type="InterPro" id="IPR019576">
    <property type="entry name" value="Pyridoxamine_oxidase_dimer_C"/>
</dbReference>
<proteinExistence type="inferred from homology"/>
<dbReference type="Gene3D" id="2.30.110.10">
    <property type="entry name" value="Electron Transport, Fmn-binding Protein, Chain A"/>
    <property type="match status" value="1"/>
</dbReference>
<feature type="binding site" evidence="5">
    <location>
        <position position="123"/>
    </location>
    <ligand>
        <name>FMN</name>
        <dbReference type="ChEBI" id="CHEBI:58210"/>
    </ligand>
</feature>
<evidence type="ECO:0000256" key="4">
    <source>
        <dbReference type="ARBA" id="ARBA00023002"/>
    </source>
</evidence>
<evidence type="ECO:0000313" key="9">
    <source>
        <dbReference type="Proteomes" id="UP000776650"/>
    </source>
</evidence>
<evidence type="ECO:0000256" key="2">
    <source>
        <dbReference type="ARBA" id="ARBA00022630"/>
    </source>
</evidence>
<dbReference type="Proteomes" id="UP000776650">
    <property type="component" value="Unassembled WGS sequence"/>
</dbReference>
<comment type="caution">
    <text evidence="8">The sequence shown here is derived from an EMBL/GenBank/DDBJ whole genome shotgun (WGS) entry which is preliminary data.</text>
</comment>
<evidence type="ECO:0000256" key="1">
    <source>
        <dbReference type="ARBA" id="ARBA00007301"/>
    </source>
</evidence>
<dbReference type="GO" id="GO:0010181">
    <property type="term" value="F:FMN binding"/>
    <property type="evidence" value="ECO:0007669"/>
    <property type="project" value="InterPro"/>
</dbReference>
<protein>
    <submittedName>
        <fullName evidence="8">Pyridoxal 5'-phosphate synthase</fullName>
        <ecNumber evidence="8">1.4.3.5</ecNumber>
    </submittedName>
</protein>
<feature type="binding site" evidence="5">
    <location>
        <begin position="94"/>
        <end position="95"/>
    </location>
    <ligand>
        <name>FMN</name>
        <dbReference type="ChEBI" id="CHEBI:58210"/>
    </ligand>
</feature>
<feature type="non-terminal residue" evidence="8">
    <location>
        <position position="213"/>
    </location>
</feature>
<dbReference type="SUPFAM" id="SSF50475">
    <property type="entry name" value="FMN-binding split barrel"/>
    <property type="match status" value="1"/>
</dbReference>
<sequence length="213" mass="23044">MPSTPHGPAASQVPDDFRRLRESYGLNDRLLDPADLEGGWSALLTRWIADAASAGEREPNAMVLATCDVIDGIGYPSTRTVLCKGVSADGVRFFTTRTSRKGSQLAANPRASATFPLLEAERQVHLEGLVVPLDDVASREYWATRSRESQISAWASAQSRPVAGAPELRELYAEAAARFTGPGGDELPVPMPECWGGYELRPDRVEFWQGGAG</sequence>
<dbReference type="GO" id="GO:0008615">
    <property type="term" value="P:pyridoxine biosynthetic process"/>
    <property type="evidence" value="ECO:0007669"/>
    <property type="project" value="InterPro"/>
</dbReference>
<organism evidence="8 9">
    <name type="scientific">Dietzia timorensis</name>
    <dbReference type="NCBI Taxonomy" id="499555"/>
    <lineage>
        <taxon>Bacteria</taxon>
        <taxon>Bacillati</taxon>
        <taxon>Actinomycetota</taxon>
        <taxon>Actinomycetes</taxon>
        <taxon>Mycobacteriales</taxon>
        <taxon>Dietziaceae</taxon>
        <taxon>Dietzia</taxon>
    </lineage>
</organism>
<accession>A0A921JYJ4</accession>
<feature type="binding site" evidence="5">
    <location>
        <position position="208"/>
    </location>
    <ligand>
        <name>FMN</name>
        <dbReference type="ChEBI" id="CHEBI:58210"/>
    </ligand>
</feature>
<dbReference type="InterPro" id="IPR011576">
    <property type="entry name" value="Pyridox_Oxase_N"/>
</dbReference>
<keyword evidence="4 8" id="KW-0560">Oxidoreductase</keyword>
<keyword evidence="2" id="KW-0285">Flavoprotein</keyword>
<comment type="cofactor">
    <cofactor evidence="5">
        <name>FMN</name>
        <dbReference type="ChEBI" id="CHEBI:58210"/>
    </cofactor>
    <text evidence="5">Binds 1 FMN per subunit.</text>
</comment>
<feature type="binding site" evidence="5">
    <location>
        <begin position="79"/>
        <end position="84"/>
    </location>
    <ligand>
        <name>FMN</name>
        <dbReference type="ChEBI" id="CHEBI:58210"/>
    </ligand>
</feature>
<dbReference type="Pfam" id="PF10590">
    <property type="entry name" value="PNP_phzG_C"/>
    <property type="match status" value="1"/>
</dbReference>
<dbReference type="PANTHER" id="PTHR10851">
    <property type="entry name" value="PYRIDOXINE-5-PHOSPHATE OXIDASE"/>
    <property type="match status" value="1"/>
</dbReference>
<feature type="binding site" evidence="5">
    <location>
        <position position="101"/>
    </location>
    <ligand>
        <name>FMN</name>
        <dbReference type="ChEBI" id="CHEBI:58210"/>
    </ligand>
</feature>
<dbReference type="RefSeq" id="WP_303913311.1">
    <property type="nucleotide sequence ID" value="NZ_DYXM01000185.1"/>
</dbReference>
<dbReference type="GO" id="GO:0004733">
    <property type="term" value="F:pyridoxamine phosphate oxidase activity"/>
    <property type="evidence" value="ECO:0007669"/>
    <property type="project" value="UniProtKB-EC"/>
</dbReference>
<keyword evidence="3 5" id="KW-0288">FMN</keyword>